<name>A0A4Q2KCT6_9FIRM</name>
<dbReference type="Gene3D" id="1.10.260.40">
    <property type="entry name" value="lambda repressor-like DNA-binding domains"/>
    <property type="match status" value="1"/>
</dbReference>
<gene>
    <name evidence="5" type="ORF">ESZ91_02180</name>
</gene>
<keyword evidence="2" id="KW-0238">DNA-binding</keyword>
<evidence type="ECO:0000256" key="3">
    <source>
        <dbReference type="ARBA" id="ARBA00023163"/>
    </source>
</evidence>
<dbReference type="EMBL" id="SDOZ01000002">
    <property type="protein sequence ID" value="RXZ61213.1"/>
    <property type="molecule type" value="Genomic_DNA"/>
</dbReference>
<dbReference type="PANTHER" id="PTHR30146">
    <property type="entry name" value="LACI-RELATED TRANSCRIPTIONAL REPRESSOR"/>
    <property type="match status" value="1"/>
</dbReference>
<dbReference type="PANTHER" id="PTHR30146:SF109">
    <property type="entry name" value="HTH-TYPE TRANSCRIPTIONAL REGULATOR GALS"/>
    <property type="match status" value="1"/>
</dbReference>
<accession>A0A4Q2KCT6</accession>
<dbReference type="InterPro" id="IPR046335">
    <property type="entry name" value="LacI/GalR-like_sensor"/>
</dbReference>
<sequence>MGKKVTIREVAAECGLSVSAVSQVLNGKEIGIPQKTKEKVRAAAEKLRYCPNSAARSLVTSRSDTVGVLVPDISNAFFGEAFKEIQRRMGEEGFDVLLCSGDGTAKQDERFLRLFAARGADGLIVAPAAETLEEKNAEKFAALLEEIRIPYVYLDRYPALPCVRVSADHRAGGYAAARCLLKNGHTKIGCIAGPAALVGARLRLEGFCDALAEAGIRPLAINAPFTAEGGERAAKALFGRGLTALFASDDLQAYGAMRAAAETGVRIPDDVSLVGYDDLQFSALANPPLTTISQPVKDMAAAAAELLLRRMRGEDAENPPLFVPRLIERQTVKNLKEEIE</sequence>
<dbReference type="Pfam" id="PF13377">
    <property type="entry name" value="Peripla_BP_3"/>
    <property type="match status" value="1"/>
</dbReference>
<dbReference type="GO" id="GO:0000976">
    <property type="term" value="F:transcription cis-regulatory region binding"/>
    <property type="evidence" value="ECO:0007669"/>
    <property type="project" value="TreeGrafter"/>
</dbReference>
<evidence type="ECO:0000256" key="1">
    <source>
        <dbReference type="ARBA" id="ARBA00023015"/>
    </source>
</evidence>
<keyword evidence="1" id="KW-0805">Transcription regulation</keyword>
<dbReference type="GO" id="GO:0003700">
    <property type="term" value="F:DNA-binding transcription factor activity"/>
    <property type="evidence" value="ECO:0007669"/>
    <property type="project" value="TreeGrafter"/>
</dbReference>
<reference evidence="5 6" key="1">
    <citation type="journal article" date="2019" name="Gut">
        <title>Antibiotics-induced monodominance of a novel gut bacterial order.</title>
        <authorList>
            <person name="Hildebrand F."/>
            <person name="Moitinho-Silva L."/>
            <person name="Blasche S."/>
            <person name="Jahn M.T."/>
            <person name="Gossmann T.I."/>
            <person name="Heuerta-Cepas J."/>
            <person name="Hercog R."/>
            <person name="Luetge M."/>
            <person name="Bahram M."/>
            <person name="Pryszlak A."/>
            <person name="Alves R.J."/>
            <person name="Waszak S.M."/>
            <person name="Zhu A."/>
            <person name="Ye L."/>
            <person name="Costea P.I."/>
            <person name="Aalvink S."/>
            <person name="Belzer C."/>
            <person name="Forslund S.K."/>
            <person name="Sunagawa S."/>
            <person name="Hentschel U."/>
            <person name="Merten C."/>
            <person name="Patil K.R."/>
            <person name="Benes V."/>
            <person name="Bork P."/>
        </authorList>
    </citation>
    <scope>NUCLEOTIDE SEQUENCE [LARGE SCALE GENOMIC DNA]</scope>
    <source>
        <strain evidence="5 6">HDS1380</strain>
    </source>
</reference>
<keyword evidence="3" id="KW-0804">Transcription</keyword>
<evidence type="ECO:0000256" key="2">
    <source>
        <dbReference type="ARBA" id="ARBA00023125"/>
    </source>
</evidence>
<dbReference type="Gene3D" id="3.40.50.2300">
    <property type="match status" value="2"/>
</dbReference>
<dbReference type="CDD" id="cd01392">
    <property type="entry name" value="HTH_LacI"/>
    <property type="match status" value="1"/>
</dbReference>
<dbReference type="PROSITE" id="PS50932">
    <property type="entry name" value="HTH_LACI_2"/>
    <property type="match status" value="1"/>
</dbReference>
<organism evidence="5 6">
    <name type="scientific">Candidatus Borkfalkia ceftriaxoniphila</name>
    <dbReference type="NCBI Taxonomy" id="2508949"/>
    <lineage>
        <taxon>Bacteria</taxon>
        <taxon>Bacillati</taxon>
        <taxon>Bacillota</taxon>
        <taxon>Clostridia</taxon>
        <taxon>Christensenellales</taxon>
        <taxon>Christensenellaceae</taxon>
        <taxon>Candidatus Borkfalkia</taxon>
    </lineage>
</organism>
<dbReference type="SMART" id="SM00354">
    <property type="entry name" value="HTH_LACI"/>
    <property type="match status" value="1"/>
</dbReference>
<keyword evidence="6" id="KW-1185">Reference proteome</keyword>
<evidence type="ECO:0000313" key="6">
    <source>
        <dbReference type="Proteomes" id="UP000291269"/>
    </source>
</evidence>
<dbReference type="OrthoDB" id="9784962at2"/>
<dbReference type="InterPro" id="IPR010982">
    <property type="entry name" value="Lambda_DNA-bd_dom_sf"/>
</dbReference>
<dbReference type="CDD" id="cd06267">
    <property type="entry name" value="PBP1_LacI_sugar_binding-like"/>
    <property type="match status" value="1"/>
</dbReference>
<dbReference type="AlphaFoldDB" id="A0A4Q2KCT6"/>
<feature type="domain" description="HTH lacI-type" evidence="4">
    <location>
        <begin position="5"/>
        <end position="60"/>
    </location>
</feature>
<dbReference type="SUPFAM" id="SSF47413">
    <property type="entry name" value="lambda repressor-like DNA-binding domains"/>
    <property type="match status" value="1"/>
</dbReference>
<dbReference type="InterPro" id="IPR000843">
    <property type="entry name" value="HTH_LacI"/>
</dbReference>
<dbReference type="Proteomes" id="UP000291269">
    <property type="component" value="Unassembled WGS sequence"/>
</dbReference>
<dbReference type="InterPro" id="IPR028082">
    <property type="entry name" value="Peripla_BP_I"/>
</dbReference>
<comment type="caution">
    <text evidence="5">The sequence shown here is derived from an EMBL/GenBank/DDBJ whole genome shotgun (WGS) entry which is preliminary data.</text>
</comment>
<proteinExistence type="predicted"/>
<evidence type="ECO:0000313" key="5">
    <source>
        <dbReference type="EMBL" id="RXZ61213.1"/>
    </source>
</evidence>
<evidence type="ECO:0000259" key="4">
    <source>
        <dbReference type="PROSITE" id="PS50932"/>
    </source>
</evidence>
<dbReference type="RefSeq" id="WP_129223676.1">
    <property type="nucleotide sequence ID" value="NZ_SDOZ01000002.1"/>
</dbReference>
<protein>
    <submittedName>
        <fullName evidence="5">LacI family transcriptional regulator</fullName>
    </submittedName>
</protein>
<dbReference type="SUPFAM" id="SSF53822">
    <property type="entry name" value="Periplasmic binding protein-like I"/>
    <property type="match status" value="1"/>
</dbReference>
<dbReference type="Pfam" id="PF00356">
    <property type="entry name" value="LacI"/>
    <property type="match status" value="1"/>
</dbReference>